<dbReference type="PANTHER" id="PTHR48073:SF5">
    <property type="entry name" value="O-SUCCINYLBENZOATE SYNTHASE"/>
    <property type="match status" value="1"/>
</dbReference>
<dbReference type="SMART" id="SM00922">
    <property type="entry name" value="MR_MLE"/>
    <property type="match status" value="1"/>
</dbReference>
<dbReference type="EC" id="4.2.1.113" evidence="5 6"/>
<comment type="caution">
    <text evidence="8">The sequence shown here is derived from an EMBL/GenBank/DDBJ whole genome shotgun (WGS) entry which is preliminary data.</text>
</comment>
<evidence type="ECO:0000256" key="2">
    <source>
        <dbReference type="ARBA" id="ARBA00022723"/>
    </source>
</evidence>
<keyword evidence="2" id="KW-0479">Metal-binding</keyword>
<reference evidence="8 9" key="1">
    <citation type="submission" date="2023-10" db="EMBL/GenBank/DDBJ databases">
        <title>Veillonella sp. nov., isolated from a pig farm feces dump.</title>
        <authorList>
            <person name="Chang Y.-H."/>
        </authorList>
    </citation>
    <scope>NUCLEOTIDE SEQUENCE [LARGE SCALE GENOMIC DNA]</scope>
    <source>
        <strain evidence="8 9">YH-vei2233</strain>
    </source>
</reference>
<dbReference type="GO" id="GO:0043748">
    <property type="term" value="F:O-succinylbenzoate synthase activity"/>
    <property type="evidence" value="ECO:0007669"/>
    <property type="project" value="UniProtKB-EC"/>
</dbReference>
<dbReference type="PANTHER" id="PTHR48073">
    <property type="entry name" value="O-SUCCINYLBENZOATE SYNTHASE-RELATED"/>
    <property type="match status" value="1"/>
</dbReference>
<sequence>MQDSLLVKRITLHRVNIPLQFTFKTARGTVQNRETIIIEMENEDGQKGYGECVAFADPFYTDETVDLAWHRLVHHYGPAMLSAQIERAKEIHDIADFVHAALGMMASERAGSESEYQHIHSPMAVAGLENALLNLECTVKGQNTVEYVMGESLQDTIPCGVAIGDIPMDTLIDVVRTHVEQGCQRIKLKIKPEDGYERTKLVRAAFPNITLAVDANRSYSFAQIDDVALLNDFNLACIEEPFDVSSVQTLALLKQETLSKGLWSITTPICLDESILTFEDLEYAVRHDLIDVLNIKIGRLGGLYPVKRIIDYCRDNDIKFWIGSMVETGVSKMLHVQLAALADTYMAGDLSDSKRYFEDDLIVPDITFTDGQMTVPKGPGLGVEVRPDVLSRYAVETVVIETL</sequence>
<dbReference type="SFLD" id="SFLDF00009">
    <property type="entry name" value="o-succinylbenzoate_synthase"/>
    <property type="match status" value="1"/>
</dbReference>
<dbReference type="InterPro" id="IPR029017">
    <property type="entry name" value="Enolase-like_N"/>
</dbReference>
<organism evidence="8 9">
    <name type="scientific">Veillonella absiana</name>
    <dbReference type="NCBI Taxonomy" id="3079305"/>
    <lineage>
        <taxon>Bacteria</taxon>
        <taxon>Bacillati</taxon>
        <taxon>Bacillota</taxon>
        <taxon>Negativicutes</taxon>
        <taxon>Veillonellales</taxon>
        <taxon>Veillonellaceae</taxon>
        <taxon>Veillonella</taxon>
    </lineage>
</organism>
<dbReference type="Pfam" id="PF02746">
    <property type="entry name" value="MR_MLE_N"/>
    <property type="match status" value="1"/>
</dbReference>
<dbReference type="Pfam" id="PF13378">
    <property type="entry name" value="MR_MLE_C"/>
    <property type="match status" value="1"/>
</dbReference>
<evidence type="ECO:0000313" key="8">
    <source>
        <dbReference type="EMBL" id="MDV5087337.1"/>
    </source>
</evidence>
<evidence type="ECO:0000256" key="6">
    <source>
        <dbReference type="NCBIfam" id="TIGR01928"/>
    </source>
</evidence>
<accession>A0ABU3Z602</accession>
<name>A0ABU3Z602_9FIRM</name>
<dbReference type="InterPro" id="IPR036849">
    <property type="entry name" value="Enolase-like_C_sf"/>
</dbReference>
<dbReference type="SUPFAM" id="SSF51604">
    <property type="entry name" value="Enolase C-terminal domain-like"/>
    <property type="match status" value="1"/>
</dbReference>
<evidence type="ECO:0000259" key="7">
    <source>
        <dbReference type="SMART" id="SM00922"/>
    </source>
</evidence>
<dbReference type="Gene3D" id="3.30.390.10">
    <property type="entry name" value="Enolase-like, N-terminal domain"/>
    <property type="match status" value="1"/>
</dbReference>
<keyword evidence="9" id="KW-1185">Reference proteome</keyword>
<dbReference type="InterPro" id="IPR010197">
    <property type="entry name" value="OSBS/NAAAR"/>
</dbReference>
<keyword evidence="4 8" id="KW-0456">Lyase</keyword>
<dbReference type="EMBL" id="JAWJZB010000001">
    <property type="protein sequence ID" value="MDV5087337.1"/>
    <property type="molecule type" value="Genomic_DNA"/>
</dbReference>
<protein>
    <recommendedName>
        <fullName evidence="5 6">o-succinylbenzoate synthase</fullName>
        <ecNumber evidence="5 6">4.2.1.113</ecNumber>
    </recommendedName>
</protein>
<proteinExistence type="predicted"/>
<dbReference type="InterPro" id="IPR013342">
    <property type="entry name" value="Mandelate_racemase_C"/>
</dbReference>
<dbReference type="InterPro" id="IPR029065">
    <property type="entry name" value="Enolase_C-like"/>
</dbReference>
<comment type="cofactor">
    <cofactor evidence="1">
        <name>a divalent metal cation</name>
        <dbReference type="ChEBI" id="CHEBI:60240"/>
    </cofactor>
</comment>
<dbReference type="Proteomes" id="UP001272515">
    <property type="component" value="Unassembled WGS sequence"/>
</dbReference>
<gene>
    <name evidence="8" type="primary">menC</name>
    <name evidence="8" type="ORF">RVY80_00505</name>
</gene>
<evidence type="ECO:0000313" key="9">
    <source>
        <dbReference type="Proteomes" id="UP001272515"/>
    </source>
</evidence>
<dbReference type="SFLD" id="SFLDG00180">
    <property type="entry name" value="muconate_cycloisomerase"/>
    <property type="match status" value="1"/>
</dbReference>
<evidence type="ECO:0000256" key="1">
    <source>
        <dbReference type="ARBA" id="ARBA00001968"/>
    </source>
</evidence>
<dbReference type="SUPFAM" id="SSF54826">
    <property type="entry name" value="Enolase N-terminal domain-like"/>
    <property type="match status" value="1"/>
</dbReference>
<dbReference type="RefSeq" id="WP_317329205.1">
    <property type="nucleotide sequence ID" value="NZ_JAWJZA010000009.1"/>
</dbReference>
<evidence type="ECO:0000256" key="3">
    <source>
        <dbReference type="ARBA" id="ARBA00022842"/>
    </source>
</evidence>
<dbReference type="NCBIfam" id="TIGR01928">
    <property type="entry name" value="menC_lowGC_arch"/>
    <property type="match status" value="1"/>
</dbReference>
<dbReference type="Gene3D" id="3.20.20.120">
    <property type="entry name" value="Enolase-like C-terminal domain"/>
    <property type="match status" value="1"/>
</dbReference>
<feature type="domain" description="Mandelate racemase/muconate lactonizing enzyme C-terminal" evidence="7">
    <location>
        <begin position="168"/>
        <end position="260"/>
    </location>
</feature>
<dbReference type="InterPro" id="IPR013341">
    <property type="entry name" value="Mandelate_racemase_N_dom"/>
</dbReference>
<keyword evidence="3" id="KW-0460">Magnesium</keyword>
<evidence type="ECO:0000256" key="5">
    <source>
        <dbReference type="ARBA" id="ARBA00029491"/>
    </source>
</evidence>
<dbReference type="SFLD" id="SFLDS00001">
    <property type="entry name" value="Enolase"/>
    <property type="match status" value="1"/>
</dbReference>
<evidence type="ECO:0000256" key="4">
    <source>
        <dbReference type="ARBA" id="ARBA00023239"/>
    </source>
</evidence>